<evidence type="ECO:0000256" key="7">
    <source>
        <dbReference type="SAM" id="Phobius"/>
    </source>
</evidence>
<evidence type="ECO:0000256" key="3">
    <source>
        <dbReference type="ARBA" id="ARBA00022692"/>
    </source>
</evidence>
<proteinExistence type="inferred from homology"/>
<keyword evidence="3 7" id="KW-0812">Transmembrane</keyword>
<evidence type="ECO:0000256" key="1">
    <source>
        <dbReference type="ARBA" id="ARBA00004141"/>
    </source>
</evidence>
<keyword evidence="5 7" id="KW-0472">Membrane</keyword>
<dbReference type="EMBL" id="JBEPMM010000005">
    <property type="protein sequence ID" value="MET3692703.1"/>
    <property type="molecule type" value="Genomic_DNA"/>
</dbReference>
<feature type="transmembrane region" description="Helical" evidence="7">
    <location>
        <begin position="342"/>
        <end position="373"/>
    </location>
</feature>
<evidence type="ECO:0000313" key="8">
    <source>
        <dbReference type="EMBL" id="MET3692703.1"/>
    </source>
</evidence>
<evidence type="ECO:0000256" key="2">
    <source>
        <dbReference type="ARBA" id="ARBA00009773"/>
    </source>
</evidence>
<sequence>MAHLPSVTPAGAPPMGAPDPRLSPDHPSRAGAHPLSGPSQSLARLALVLVLAGLGIWVLHHFIPALVWAVILAIALGPLYARAERRWPPGRHNILLPLLFTAAVALVFLIPLLVLGVQAAREAHDVVAWARSFEKSGIPVPDFLGHLPFGAAQAQGWWAENLSHPAAGSELLHRFDNSSVIGVTRSLGAQIVRRVVLFGFTLVALFFLFRDGREVAAQVLAASAKLFGPRGERVARQMVASVHGTVDGLVLVGLGEGVLLGIVYYFAGVPHPVLLGALTAVAAMIPFGAPLVFGIAAAILLANGAVVPAVVVVVAGFVVTFVADHFVRPALIGGTTRLPFLWVLLGILGGVETFGLLGLFLGPAVMAALILLWRDFTQGDAGPAEAPRA</sequence>
<comment type="subcellular location">
    <subcellularLocation>
        <location evidence="1">Membrane</location>
        <topology evidence="1">Multi-pass membrane protein</topology>
    </subcellularLocation>
</comment>
<evidence type="ECO:0000256" key="6">
    <source>
        <dbReference type="SAM" id="MobiDB-lite"/>
    </source>
</evidence>
<feature type="transmembrane region" description="Helical" evidence="7">
    <location>
        <begin position="273"/>
        <end position="293"/>
    </location>
</feature>
<keyword evidence="4 7" id="KW-1133">Transmembrane helix</keyword>
<feature type="transmembrane region" description="Helical" evidence="7">
    <location>
        <begin position="191"/>
        <end position="209"/>
    </location>
</feature>
<name>A0ABV2L4F2_9HYPH</name>
<feature type="transmembrane region" description="Helical" evidence="7">
    <location>
        <begin position="300"/>
        <end position="322"/>
    </location>
</feature>
<evidence type="ECO:0000256" key="5">
    <source>
        <dbReference type="ARBA" id="ARBA00023136"/>
    </source>
</evidence>
<dbReference type="PANTHER" id="PTHR21716">
    <property type="entry name" value="TRANSMEMBRANE PROTEIN"/>
    <property type="match status" value="1"/>
</dbReference>
<gene>
    <name evidence="8" type="ORF">ABID43_002243</name>
</gene>
<organism evidence="8 9">
    <name type="scientific">Methylobacterium goesingense</name>
    <dbReference type="NCBI Taxonomy" id="243690"/>
    <lineage>
        <taxon>Bacteria</taxon>
        <taxon>Pseudomonadati</taxon>
        <taxon>Pseudomonadota</taxon>
        <taxon>Alphaproteobacteria</taxon>
        <taxon>Hyphomicrobiales</taxon>
        <taxon>Methylobacteriaceae</taxon>
        <taxon>Methylobacterium</taxon>
    </lineage>
</organism>
<feature type="transmembrane region" description="Helical" evidence="7">
    <location>
        <begin position="95"/>
        <end position="117"/>
    </location>
</feature>
<feature type="transmembrane region" description="Helical" evidence="7">
    <location>
        <begin position="65"/>
        <end position="83"/>
    </location>
</feature>
<protein>
    <submittedName>
        <fullName evidence="8">PurR-regulated permease PerM</fullName>
    </submittedName>
</protein>
<dbReference type="PANTHER" id="PTHR21716:SF61">
    <property type="entry name" value="BLR8064 PROTEIN"/>
    <property type="match status" value="1"/>
</dbReference>
<dbReference type="Pfam" id="PF01594">
    <property type="entry name" value="AI-2E_transport"/>
    <property type="match status" value="1"/>
</dbReference>
<comment type="caution">
    <text evidence="8">The sequence shown here is derived from an EMBL/GenBank/DDBJ whole genome shotgun (WGS) entry which is preliminary data.</text>
</comment>
<reference evidence="8 9" key="1">
    <citation type="submission" date="2024-06" db="EMBL/GenBank/DDBJ databases">
        <title>Genomic Encyclopedia of Type Strains, Phase IV (KMG-IV): sequencing the most valuable type-strain genomes for metagenomic binning, comparative biology and taxonomic classification.</title>
        <authorList>
            <person name="Goeker M."/>
        </authorList>
    </citation>
    <scope>NUCLEOTIDE SEQUENCE [LARGE SCALE GENOMIC DNA]</scope>
    <source>
        <strain evidence="8 9">DSM 21331</strain>
    </source>
</reference>
<evidence type="ECO:0000313" key="9">
    <source>
        <dbReference type="Proteomes" id="UP001549145"/>
    </source>
</evidence>
<keyword evidence="9" id="KW-1185">Reference proteome</keyword>
<comment type="similarity">
    <text evidence="2">Belongs to the autoinducer-2 exporter (AI-2E) (TC 2.A.86) family.</text>
</comment>
<evidence type="ECO:0000256" key="4">
    <source>
        <dbReference type="ARBA" id="ARBA00022989"/>
    </source>
</evidence>
<dbReference type="InterPro" id="IPR002549">
    <property type="entry name" value="AI-2E-like"/>
</dbReference>
<dbReference type="Proteomes" id="UP001549145">
    <property type="component" value="Unassembled WGS sequence"/>
</dbReference>
<feature type="transmembrane region" description="Helical" evidence="7">
    <location>
        <begin position="246"/>
        <end position="267"/>
    </location>
</feature>
<accession>A0ABV2L4F2</accession>
<feature type="region of interest" description="Disordered" evidence="6">
    <location>
        <begin position="1"/>
        <end position="35"/>
    </location>
</feature>